<feature type="domain" description="MotA/TolQ/ExbB proton channel" evidence="9">
    <location>
        <begin position="152"/>
        <end position="269"/>
    </location>
</feature>
<feature type="transmembrane region" description="Helical" evidence="8">
    <location>
        <begin position="204"/>
        <end position="224"/>
    </location>
</feature>
<dbReference type="InterPro" id="IPR002898">
    <property type="entry name" value="MotA_ExbB_proton_chnl"/>
</dbReference>
<gene>
    <name evidence="10" type="ORF">KIS1582_4591</name>
</gene>
<keyword evidence="7 8" id="KW-0472">Membrane</keyword>
<accession>A0A800N8L0</accession>
<dbReference type="PANTHER" id="PTHR30433:SF3">
    <property type="entry name" value="MOTILITY PROTEIN A"/>
    <property type="match status" value="1"/>
</dbReference>
<evidence type="ECO:0000313" key="10">
    <source>
        <dbReference type="EMBL" id="KAF0821664.1"/>
    </source>
</evidence>
<feature type="transmembrane region" description="Helical" evidence="8">
    <location>
        <begin position="82"/>
        <end position="102"/>
    </location>
</feature>
<dbReference type="PANTHER" id="PTHR30433">
    <property type="entry name" value="CHEMOTAXIS PROTEIN MOTA"/>
    <property type="match status" value="1"/>
</dbReference>
<evidence type="ECO:0000256" key="8">
    <source>
        <dbReference type="SAM" id="Phobius"/>
    </source>
</evidence>
<keyword evidence="5 8" id="KW-0812">Transmembrane</keyword>
<comment type="subcellular location">
    <subcellularLocation>
        <location evidence="1">Cell membrane</location>
        <topology evidence="1">Multi-pass membrane protein</topology>
    </subcellularLocation>
</comment>
<proteinExistence type="inferred from homology"/>
<keyword evidence="4" id="KW-1003">Cell membrane</keyword>
<keyword evidence="10" id="KW-0282">Flagellum</keyword>
<dbReference type="Proteomes" id="UP000465778">
    <property type="component" value="Unassembled WGS sequence"/>
</dbReference>
<feature type="transmembrane region" description="Helical" evidence="8">
    <location>
        <begin position="230"/>
        <end position="252"/>
    </location>
</feature>
<dbReference type="NCBIfam" id="NF005997">
    <property type="entry name" value="PRK08124.1"/>
    <property type="match status" value="1"/>
</dbReference>
<comment type="caution">
    <text evidence="10">The sequence shown here is derived from an EMBL/GenBank/DDBJ whole genome shotgun (WGS) entry which is preliminary data.</text>
</comment>
<dbReference type="AlphaFoldDB" id="A0A800N8L0"/>
<keyword evidence="10" id="KW-0969">Cilium</keyword>
<dbReference type="GO" id="GO:0005886">
    <property type="term" value="C:plasma membrane"/>
    <property type="evidence" value="ECO:0007669"/>
    <property type="project" value="UniProtKB-SubCell"/>
</dbReference>
<protein>
    <submittedName>
        <fullName evidence="10">Flagellar motor rotation protein MotA</fullName>
    </submittedName>
</protein>
<evidence type="ECO:0000259" key="9">
    <source>
        <dbReference type="Pfam" id="PF01618"/>
    </source>
</evidence>
<dbReference type="PROSITE" id="PS01307">
    <property type="entry name" value="MOTA"/>
    <property type="match status" value="1"/>
</dbReference>
<evidence type="ECO:0000256" key="1">
    <source>
        <dbReference type="ARBA" id="ARBA00004651"/>
    </source>
</evidence>
<evidence type="ECO:0000313" key="11">
    <source>
        <dbReference type="Proteomes" id="UP000465778"/>
    </source>
</evidence>
<keyword evidence="3" id="KW-0813">Transport</keyword>
<organism evidence="10 11">
    <name type="scientific">Cytobacillus firmus</name>
    <name type="common">Bacillus firmus</name>
    <dbReference type="NCBI Taxonomy" id="1399"/>
    <lineage>
        <taxon>Bacteria</taxon>
        <taxon>Bacillati</taxon>
        <taxon>Bacillota</taxon>
        <taxon>Bacilli</taxon>
        <taxon>Bacillales</taxon>
        <taxon>Bacillaceae</taxon>
        <taxon>Cytobacillus</taxon>
    </lineage>
</organism>
<evidence type="ECO:0000256" key="6">
    <source>
        <dbReference type="ARBA" id="ARBA00022989"/>
    </source>
</evidence>
<dbReference type="GO" id="GO:0006935">
    <property type="term" value="P:chemotaxis"/>
    <property type="evidence" value="ECO:0007669"/>
    <property type="project" value="InterPro"/>
</dbReference>
<dbReference type="Pfam" id="PF01618">
    <property type="entry name" value="MotA_ExbB"/>
    <property type="match status" value="1"/>
</dbReference>
<evidence type="ECO:0000256" key="4">
    <source>
        <dbReference type="ARBA" id="ARBA00022475"/>
    </source>
</evidence>
<comment type="similarity">
    <text evidence="2">Belongs to the MotA family.</text>
</comment>
<dbReference type="InterPro" id="IPR000540">
    <property type="entry name" value="Flag_MotA_CS"/>
</dbReference>
<evidence type="ECO:0000256" key="3">
    <source>
        <dbReference type="ARBA" id="ARBA00022448"/>
    </source>
</evidence>
<evidence type="ECO:0000256" key="5">
    <source>
        <dbReference type="ARBA" id="ARBA00022692"/>
    </source>
</evidence>
<dbReference type="EMBL" id="VDEM01000090">
    <property type="protein sequence ID" value="KAF0821664.1"/>
    <property type="molecule type" value="Genomic_DNA"/>
</dbReference>
<name>A0A800N8L0_CYTFI</name>
<feature type="transmembrane region" description="Helical" evidence="8">
    <location>
        <begin position="57"/>
        <end position="76"/>
    </location>
</feature>
<reference evidence="10 11" key="1">
    <citation type="journal article" date="2020" name="G3 (Bethesda)">
        <title>Whole Genome Sequencing and Comparative Genomics of Two Nematicidal Bacillus Strains Reveals a Wide Range of Possible Virulence Factors.</title>
        <authorList>
            <person name="Susic N."/>
            <person name="Janezic S."/>
            <person name="Rupnik M."/>
            <person name="Geric Stare B."/>
        </authorList>
    </citation>
    <scope>NUCLEOTIDE SEQUENCE [LARGE SCALE GENOMIC DNA]</scope>
    <source>
        <strain evidence="10 11">I-1582</strain>
    </source>
</reference>
<evidence type="ECO:0000256" key="2">
    <source>
        <dbReference type="ARBA" id="ARBA00008038"/>
    </source>
</evidence>
<dbReference type="InterPro" id="IPR047055">
    <property type="entry name" value="MotA-like"/>
</dbReference>
<dbReference type="GO" id="GO:0071978">
    <property type="term" value="P:bacterial-type flagellum-dependent swarming motility"/>
    <property type="evidence" value="ECO:0007669"/>
    <property type="project" value="InterPro"/>
</dbReference>
<keyword evidence="6 8" id="KW-1133">Transmembrane helix</keyword>
<sequence length="315" mass="34330">MPLDLKIMKTKAGEAPLPFIYENFPKELLKSSENNSRRFKRFSDYIEGVACMDKTTIIGVILGIIAVGVGMVLKGVPPSALINPAAILIIILGTAAAVSIAFPTNEIKRVPKLFGILFKEEKLMNPSEMIKMFSDWAQLARKEGLLALEVKTNEVEDAFLRNGLSLAVDGQSADYIRDVLSEEIEAMEERHQAGAQIFSQAGTYAPSLGVLGAVIGLIAALGNMEDTASLGHAISAAFVATLLGIFTGYVFWHPFANKLKRKSKQEAKIKSMMIEGILSILEGEAPRVIEQKLASYLPAGERRKFLEESSVAKDE</sequence>
<evidence type="ECO:0000256" key="7">
    <source>
        <dbReference type="ARBA" id="ARBA00023136"/>
    </source>
</evidence>
<keyword evidence="10" id="KW-0966">Cell projection</keyword>